<protein>
    <submittedName>
        <fullName evidence="1">Uncharacterized protein</fullName>
    </submittedName>
</protein>
<evidence type="ECO:0000313" key="2">
    <source>
        <dbReference type="Proteomes" id="UP000772812"/>
    </source>
</evidence>
<dbReference type="Proteomes" id="UP000772812">
    <property type="component" value="Unassembled WGS sequence"/>
</dbReference>
<proteinExistence type="predicted"/>
<gene>
    <name evidence="1" type="ORF">GWK41_04605</name>
</gene>
<keyword evidence="2" id="KW-1185">Reference proteome</keyword>
<reference evidence="1 2" key="1">
    <citation type="journal article" date="2021" name="Syst. Appl. Microbiol.">
        <title>Persephonella atlantica sp. nov.: How to adapt to physico-chemical gradients in high temperature hydrothermal habitats.</title>
        <authorList>
            <person name="Francois D.X."/>
            <person name="Godfroy A."/>
            <person name="Mathien C."/>
            <person name="Aube J."/>
            <person name="Cathalot C."/>
            <person name="Lesongeur F."/>
            <person name="L'Haridon S."/>
            <person name="Philippon X."/>
            <person name="Roussel E.G."/>
        </authorList>
    </citation>
    <scope>NUCLEOTIDE SEQUENCE [LARGE SCALE GENOMIC DNA]</scope>
    <source>
        <strain evidence="1 2">MO1340</strain>
    </source>
</reference>
<accession>A0ABS1GHF5</accession>
<comment type="caution">
    <text evidence="1">The sequence shown here is derived from an EMBL/GenBank/DDBJ whole genome shotgun (WGS) entry which is preliminary data.</text>
</comment>
<organism evidence="1 2">
    <name type="scientific">Persephonella atlantica</name>
    <dbReference type="NCBI Taxonomy" id="2699429"/>
    <lineage>
        <taxon>Bacteria</taxon>
        <taxon>Pseudomonadati</taxon>
        <taxon>Aquificota</taxon>
        <taxon>Aquificia</taxon>
        <taxon>Aquificales</taxon>
        <taxon>Hydrogenothermaceae</taxon>
        <taxon>Persephonella</taxon>
    </lineage>
</organism>
<sequence>MVQNLALAIAESQFALDMHSIEVAKALAETELEEGTVPVLIKETTDEDGNVTDVEVVYNKTPMPLLVYGIHPTFYQFTDTIIEVKMTITMSVSKESERKFGLSFKLKNKTEVEAGYKGGGVLGFLFGRPKFKVKNTTTVALATTYNARYSQKYTFKAEGTSLLRTVLKPVPPPERAIPKVTVETTSGGGTP</sequence>
<evidence type="ECO:0000313" key="1">
    <source>
        <dbReference type="EMBL" id="MBK3332347.1"/>
    </source>
</evidence>
<name>A0ABS1GHF5_9AQUI</name>
<dbReference type="EMBL" id="JAACYA010000001">
    <property type="protein sequence ID" value="MBK3332347.1"/>
    <property type="molecule type" value="Genomic_DNA"/>
</dbReference>